<dbReference type="GO" id="GO:0009279">
    <property type="term" value="C:cell outer membrane"/>
    <property type="evidence" value="ECO:0007669"/>
    <property type="project" value="UniProtKB-SubCell"/>
</dbReference>
<dbReference type="InterPro" id="IPR036942">
    <property type="entry name" value="Beta-barrel_TonB_sf"/>
</dbReference>
<comment type="similarity">
    <text evidence="11 12">Belongs to the TonB-dependent receptor family.</text>
</comment>
<name>A0A7W5ZZ01_9SPHN</name>
<keyword evidence="13" id="KW-0732">Signal</keyword>
<evidence type="ECO:0000256" key="5">
    <source>
        <dbReference type="ARBA" id="ARBA00022692"/>
    </source>
</evidence>
<keyword evidence="10 11" id="KW-0998">Cell outer membrane</keyword>
<evidence type="ECO:0000256" key="2">
    <source>
        <dbReference type="ARBA" id="ARBA00022448"/>
    </source>
</evidence>
<dbReference type="PROSITE" id="PS52016">
    <property type="entry name" value="TONB_DEPENDENT_REC_3"/>
    <property type="match status" value="1"/>
</dbReference>
<dbReference type="InterPro" id="IPR039426">
    <property type="entry name" value="TonB-dep_rcpt-like"/>
</dbReference>
<evidence type="ECO:0000256" key="1">
    <source>
        <dbReference type="ARBA" id="ARBA00004571"/>
    </source>
</evidence>
<comment type="subcellular location">
    <subcellularLocation>
        <location evidence="1 11">Cell outer membrane</location>
        <topology evidence="1 11">Multi-pass membrane protein</topology>
    </subcellularLocation>
</comment>
<keyword evidence="17" id="KW-1185">Reference proteome</keyword>
<protein>
    <submittedName>
        <fullName evidence="16">Iron complex outermembrane receptor protein</fullName>
    </submittedName>
</protein>
<dbReference type="EMBL" id="JACICY010000010">
    <property type="protein sequence ID" value="MBB3862121.1"/>
    <property type="molecule type" value="Genomic_DNA"/>
</dbReference>
<dbReference type="InterPro" id="IPR037066">
    <property type="entry name" value="Plug_dom_sf"/>
</dbReference>
<evidence type="ECO:0000256" key="9">
    <source>
        <dbReference type="ARBA" id="ARBA00023136"/>
    </source>
</evidence>
<evidence type="ECO:0000313" key="17">
    <source>
        <dbReference type="Proteomes" id="UP000562395"/>
    </source>
</evidence>
<keyword evidence="7" id="KW-0406">Ion transport</keyword>
<proteinExistence type="inferred from homology"/>
<dbReference type="InterPro" id="IPR000531">
    <property type="entry name" value="Beta-barrel_TonB"/>
</dbReference>
<dbReference type="Gene3D" id="2.170.130.10">
    <property type="entry name" value="TonB-dependent receptor, plug domain"/>
    <property type="match status" value="1"/>
</dbReference>
<keyword evidence="3 11" id="KW-1134">Transmembrane beta strand</keyword>
<feature type="domain" description="TonB-dependent receptor plug" evidence="15">
    <location>
        <begin position="55"/>
        <end position="163"/>
    </location>
</feature>
<sequence>MISRQFAAQLMCGAAFVCGSTSAQAEAPAVEEQTAAAPADGGIVVTARRREETLISAPVVVSAVNAKAIEARGIVNLDGIARIVPQLIIGPQAGSVQGGNISIRGIAGPDSNPFGDQAVSFDIDGIQVAKATVRRMTDFDMAQVEVYKGPQALFFGKNSMAGIVNMRSADPGDHFEMGMKLAYEPNAREMRAEGFVSAPLTESLGIRLAGQYSTMEGWLVDQTPRNSVYFDQARNPDTSSYGLRGTLTYDGGDSFDARFKVNYAKVKGNGPAALNGFVSCPFGARQFSFLPAGADNAQCGASKYNVNAGYGPNLTKLGGTLNHFRADGRNFLDQRQILTSLVLNFHPSDTLTISTATGYYDVDLDQCQNYENSYAVILPSCNQLRNKEFSQEININTDFDGPLNFTGGFYFGDTKATTGSLTFLFASGFDLLFPGYGGANSPAQVNDYSLTQEGRAYSGFISGSFKPVEQLEISGGVRYSYEKKRLTDVRTGGGISEVFNPAIFKLVLDDSTRLRTTAQGGTLTKDSDNWDDFSPEATITYRPSTALTVFASYKHGFLSGGFNSSSVNFSTANLDLSYRPQTIEGFEGGVKAMLLDGALLFNSAVYSYRVKDLQVVNFTNATSTIRNAAASKIDGVEADFTYRTPLDGLTINGAAAYNKARYSSFPAAPCYNGQTPAQGCNAAGTQNLAGAPVARSPELNLQAGMVYERELGASYKLGLNANLMHSSSYLTDATAAPNGRQPAYTMIDAGLRFGARDDRWTLSVIGRNLTDKHVFYASTDVPFTGSGTGTATGVLGDRFASIGRGREVLVQMAYRFGQ</sequence>
<evidence type="ECO:0000256" key="4">
    <source>
        <dbReference type="ARBA" id="ARBA00022496"/>
    </source>
</evidence>
<evidence type="ECO:0000259" key="15">
    <source>
        <dbReference type="Pfam" id="PF07715"/>
    </source>
</evidence>
<gene>
    <name evidence="16" type="ORF">GGQ88_003419</name>
</gene>
<dbReference type="GO" id="GO:0006826">
    <property type="term" value="P:iron ion transport"/>
    <property type="evidence" value="ECO:0007669"/>
    <property type="project" value="UniProtKB-KW"/>
</dbReference>
<evidence type="ECO:0000313" key="16">
    <source>
        <dbReference type="EMBL" id="MBB3862121.1"/>
    </source>
</evidence>
<keyword evidence="16" id="KW-0675">Receptor</keyword>
<dbReference type="Pfam" id="PF07715">
    <property type="entry name" value="Plug"/>
    <property type="match status" value="1"/>
</dbReference>
<evidence type="ECO:0000256" key="7">
    <source>
        <dbReference type="ARBA" id="ARBA00023065"/>
    </source>
</evidence>
<keyword evidence="6" id="KW-0408">Iron</keyword>
<evidence type="ECO:0000256" key="10">
    <source>
        <dbReference type="ARBA" id="ARBA00023237"/>
    </source>
</evidence>
<feature type="chain" id="PRO_5031507403" evidence="13">
    <location>
        <begin position="26"/>
        <end position="818"/>
    </location>
</feature>
<dbReference type="RefSeq" id="WP_183614614.1">
    <property type="nucleotide sequence ID" value="NZ_JACICY010000010.1"/>
</dbReference>
<keyword evidence="8 12" id="KW-0798">TonB box</keyword>
<keyword evidence="5 11" id="KW-0812">Transmembrane</keyword>
<comment type="caution">
    <text evidence="16">The sequence shown here is derived from an EMBL/GenBank/DDBJ whole genome shotgun (WGS) entry which is preliminary data.</text>
</comment>
<keyword evidence="2 11" id="KW-0813">Transport</keyword>
<dbReference type="PANTHER" id="PTHR32552">
    <property type="entry name" value="FERRICHROME IRON RECEPTOR-RELATED"/>
    <property type="match status" value="1"/>
</dbReference>
<dbReference type="PANTHER" id="PTHR32552:SF81">
    <property type="entry name" value="TONB-DEPENDENT OUTER MEMBRANE RECEPTOR"/>
    <property type="match status" value="1"/>
</dbReference>
<evidence type="ECO:0000256" key="13">
    <source>
        <dbReference type="SAM" id="SignalP"/>
    </source>
</evidence>
<dbReference type="InterPro" id="IPR012910">
    <property type="entry name" value="Plug_dom"/>
</dbReference>
<evidence type="ECO:0000256" key="8">
    <source>
        <dbReference type="ARBA" id="ARBA00023077"/>
    </source>
</evidence>
<reference evidence="16 17" key="1">
    <citation type="submission" date="2020-08" db="EMBL/GenBank/DDBJ databases">
        <title>Genomic Encyclopedia of Type Strains, Phase IV (KMG-IV): sequencing the most valuable type-strain genomes for metagenomic binning, comparative biology and taxonomic classification.</title>
        <authorList>
            <person name="Goeker M."/>
        </authorList>
    </citation>
    <scope>NUCLEOTIDE SEQUENCE [LARGE SCALE GENOMIC DNA]</scope>
    <source>
        <strain evidence="16 17">DSM 14552</strain>
    </source>
</reference>
<keyword evidence="4" id="KW-0410">Iron transport</keyword>
<evidence type="ECO:0000259" key="14">
    <source>
        <dbReference type="Pfam" id="PF00593"/>
    </source>
</evidence>
<dbReference type="AlphaFoldDB" id="A0A7W5ZZ01"/>
<dbReference type="Proteomes" id="UP000562395">
    <property type="component" value="Unassembled WGS sequence"/>
</dbReference>
<dbReference type="SUPFAM" id="SSF56935">
    <property type="entry name" value="Porins"/>
    <property type="match status" value="1"/>
</dbReference>
<evidence type="ECO:0000256" key="11">
    <source>
        <dbReference type="PROSITE-ProRule" id="PRU01360"/>
    </source>
</evidence>
<feature type="signal peptide" evidence="13">
    <location>
        <begin position="1"/>
        <end position="25"/>
    </location>
</feature>
<dbReference type="Gene3D" id="2.40.170.20">
    <property type="entry name" value="TonB-dependent receptor, beta-barrel domain"/>
    <property type="match status" value="1"/>
</dbReference>
<evidence type="ECO:0000256" key="3">
    <source>
        <dbReference type="ARBA" id="ARBA00022452"/>
    </source>
</evidence>
<dbReference type="Pfam" id="PF00593">
    <property type="entry name" value="TonB_dep_Rec_b-barrel"/>
    <property type="match status" value="1"/>
</dbReference>
<feature type="domain" description="TonB-dependent receptor-like beta-barrel" evidence="14">
    <location>
        <begin position="308"/>
        <end position="769"/>
    </location>
</feature>
<keyword evidence="9 11" id="KW-0472">Membrane</keyword>
<organism evidence="16 17">
    <name type="scientific">Novosphingobium hassiacum</name>
    <dbReference type="NCBI Taxonomy" id="173676"/>
    <lineage>
        <taxon>Bacteria</taxon>
        <taxon>Pseudomonadati</taxon>
        <taxon>Pseudomonadota</taxon>
        <taxon>Alphaproteobacteria</taxon>
        <taxon>Sphingomonadales</taxon>
        <taxon>Sphingomonadaceae</taxon>
        <taxon>Novosphingobium</taxon>
    </lineage>
</organism>
<evidence type="ECO:0000256" key="12">
    <source>
        <dbReference type="RuleBase" id="RU003357"/>
    </source>
</evidence>
<evidence type="ECO:0000256" key="6">
    <source>
        <dbReference type="ARBA" id="ARBA00023004"/>
    </source>
</evidence>
<accession>A0A7W5ZZ01</accession>